<dbReference type="InterPro" id="IPR007627">
    <property type="entry name" value="RNA_pol_sigma70_r2"/>
</dbReference>
<dbReference type="InterPro" id="IPR007624">
    <property type="entry name" value="RNA_pol_sigma70_r3"/>
</dbReference>
<dbReference type="InterPro" id="IPR050239">
    <property type="entry name" value="Sigma-70_RNA_pol_init_factors"/>
</dbReference>
<dbReference type="InterPro" id="IPR000943">
    <property type="entry name" value="RNA_pol_sigma70"/>
</dbReference>
<evidence type="ECO:0000256" key="3">
    <source>
        <dbReference type="ARBA" id="ARBA00023125"/>
    </source>
</evidence>
<dbReference type="Pfam" id="PF04542">
    <property type="entry name" value="Sigma70_r2"/>
    <property type="match status" value="1"/>
</dbReference>
<keyword evidence="4" id="KW-0804">Transcription</keyword>
<organism evidence="7">
    <name type="scientific">marine metagenome</name>
    <dbReference type="NCBI Taxonomy" id="408172"/>
    <lineage>
        <taxon>unclassified sequences</taxon>
        <taxon>metagenomes</taxon>
        <taxon>ecological metagenomes</taxon>
    </lineage>
</organism>
<dbReference type="PANTHER" id="PTHR30603">
    <property type="entry name" value="RNA POLYMERASE SIGMA FACTOR RPO"/>
    <property type="match status" value="1"/>
</dbReference>
<dbReference type="InterPro" id="IPR013325">
    <property type="entry name" value="RNA_pol_sigma_r2"/>
</dbReference>
<evidence type="ECO:0000256" key="5">
    <source>
        <dbReference type="SAM" id="MobiDB-lite"/>
    </source>
</evidence>
<gene>
    <name evidence="7" type="ORF">METZ01_LOCUS356724</name>
</gene>
<dbReference type="InterPro" id="IPR014284">
    <property type="entry name" value="RNA_pol_sigma-70_dom"/>
</dbReference>
<dbReference type="GO" id="GO:0016987">
    <property type="term" value="F:sigma factor activity"/>
    <property type="evidence" value="ECO:0007669"/>
    <property type="project" value="UniProtKB-KW"/>
</dbReference>
<keyword evidence="1" id="KW-0805">Transcription regulation</keyword>
<dbReference type="NCBIfam" id="TIGR02937">
    <property type="entry name" value="sigma70-ECF"/>
    <property type="match status" value="1"/>
</dbReference>
<evidence type="ECO:0000313" key="7">
    <source>
        <dbReference type="EMBL" id="SVD03870.1"/>
    </source>
</evidence>
<feature type="domain" description="RNA polymerase sigma-70" evidence="6">
    <location>
        <begin position="72"/>
        <end position="85"/>
    </location>
</feature>
<evidence type="ECO:0000256" key="2">
    <source>
        <dbReference type="ARBA" id="ARBA00023082"/>
    </source>
</evidence>
<dbReference type="PANTHER" id="PTHR30603:SF47">
    <property type="entry name" value="RNA POLYMERASE SIGMA FACTOR SIGD, CHLOROPLASTIC"/>
    <property type="match status" value="1"/>
</dbReference>
<evidence type="ECO:0000256" key="4">
    <source>
        <dbReference type="ARBA" id="ARBA00023163"/>
    </source>
</evidence>
<dbReference type="SUPFAM" id="SSF88659">
    <property type="entry name" value="Sigma3 and sigma4 domains of RNA polymerase sigma factors"/>
    <property type="match status" value="1"/>
</dbReference>
<dbReference type="InterPro" id="IPR013324">
    <property type="entry name" value="RNA_pol_sigma_r3/r4-like"/>
</dbReference>
<dbReference type="SUPFAM" id="SSF88946">
    <property type="entry name" value="Sigma2 domain of RNA polymerase sigma factors"/>
    <property type="match status" value="1"/>
</dbReference>
<evidence type="ECO:0000256" key="1">
    <source>
        <dbReference type="ARBA" id="ARBA00023015"/>
    </source>
</evidence>
<dbReference type="GO" id="GO:0003677">
    <property type="term" value="F:DNA binding"/>
    <property type="evidence" value="ECO:0007669"/>
    <property type="project" value="UniProtKB-KW"/>
</dbReference>
<feature type="non-terminal residue" evidence="7">
    <location>
        <position position="206"/>
    </location>
</feature>
<dbReference type="Pfam" id="PF04539">
    <property type="entry name" value="Sigma70_r3"/>
    <property type="match status" value="1"/>
</dbReference>
<evidence type="ECO:0000259" key="6">
    <source>
        <dbReference type="PROSITE" id="PS00715"/>
    </source>
</evidence>
<reference evidence="7" key="1">
    <citation type="submission" date="2018-05" db="EMBL/GenBank/DDBJ databases">
        <authorList>
            <person name="Lanie J.A."/>
            <person name="Ng W.-L."/>
            <person name="Kazmierczak K.M."/>
            <person name="Andrzejewski T.M."/>
            <person name="Davidsen T.M."/>
            <person name="Wayne K.J."/>
            <person name="Tettelin H."/>
            <person name="Glass J.I."/>
            <person name="Rusch D."/>
            <person name="Podicherti R."/>
            <person name="Tsui H.-C.T."/>
            <person name="Winkler M.E."/>
        </authorList>
    </citation>
    <scope>NUCLEOTIDE SEQUENCE</scope>
</reference>
<dbReference type="EMBL" id="UINC01125790">
    <property type="protein sequence ID" value="SVD03870.1"/>
    <property type="molecule type" value="Genomic_DNA"/>
</dbReference>
<proteinExistence type="predicted"/>
<keyword evidence="2" id="KW-0731">Sigma factor</keyword>
<dbReference type="InterPro" id="IPR036388">
    <property type="entry name" value="WH-like_DNA-bd_sf"/>
</dbReference>
<sequence>MVIHIDEDAELLRRYFHDIEGSQPLSREREVLLAERITKGDMEARDELVQANLRFVVDVARQFQNRGLSMAELVSAGNMGLMKAADRFDGTRGFKFISYAVWWIRQSIMQTLTDQTRTVRVPVTRQSLLRDINKATKSLGGEHRNVTTAEIAEELGVAEAEVLETMLKGRPEASLDRTFEEGDDRSLLNTIADESNGSPDDDVMNQ</sequence>
<name>A0A382S229_9ZZZZ</name>
<protein>
    <recommendedName>
        <fullName evidence="6">RNA polymerase sigma-70 domain-containing protein</fullName>
    </recommendedName>
</protein>
<dbReference type="GO" id="GO:0006352">
    <property type="term" value="P:DNA-templated transcription initiation"/>
    <property type="evidence" value="ECO:0007669"/>
    <property type="project" value="InterPro"/>
</dbReference>
<accession>A0A382S229</accession>
<dbReference type="PROSITE" id="PS00715">
    <property type="entry name" value="SIGMA70_1"/>
    <property type="match status" value="1"/>
</dbReference>
<feature type="compositionally biased region" description="Polar residues" evidence="5">
    <location>
        <begin position="187"/>
        <end position="198"/>
    </location>
</feature>
<dbReference type="Gene3D" id="1.10.601.10">
    <property type="entry name" value="RNA Polymerase Primary Sigma Factor"/>
    <property type="match status" value="1"/>
</dbReference>
<dbReference type="Gene3D" id="1.10.10.10">
    <property type="entry name" value="Winged helix-like DNA-binding domain superfamily/Winged helix DNA-binding domain"/>
    <property type="match status" value="1"/>
</dbReference>
<keyword evidence="3" id="KW-0238">DNA-binding</keyword>
<dbReference type="AlphaFoldDB" id="A0A382S229"/>
<feature type="region of interest" description="Disordered" evidence="5">
    <location>
        <begin position="173"/>
        <end position="206"/>
    </location>
</feature>
<feature type="compositionally biased region" description="Basic and acidic residues" evidence="5">
    <location>
        <begin position="173"/>
        <end position="186"/>
    </location>
</feature>